<accession>A0ABP3PKF6</accession>
<gene>
    <name evidence="2" type="ORF">GCM10009416_04420</name>
</gene>
<evidence type="ECO:0000313" key="2">
    <source>
        <dbReference type="EMBL" id="GAA0569220.1"/>
    </source>
</evidence>
<organism evidence="2 3">
    <name type="scientific">Craurococcus roseus</name>
    <dbReference type="NCBI Taxonomy" id="77585"/>
    <lineage>
        <taxon>Bacteria</taxon>
        <taxon>Pseudomonadati</taxon>
        <taxon>Pseudomonadota</taxon>
        <taxon>Alphaproteobacteria</taxon>
        <taxon>Acetobacterales</taxon>
        <taxon>Acetobacteraceae</taxon>
        <taxon>Craurococcus</taxon>
    </lineage>
</organism>
<reference evidence="3" key="1">
    <citation type="journal article" date="2019" name="Int. J. Syst. Evol. Microbiol.">
        <title>The Global Catalogue of Microorganisms (GCM) 10K type strain sequencing project: providing services to taxonomists for standard genome sequencing and annotation.</title>
        <authorList>
            <consortium name="The Broad Institute Genomics Platform"/>
            <consortium name="The Broad Institute Genome Sequencing Center for Infectious Disease"/>
            <person name="Wu L."/>
            <person name="Ma J."/>
        </authorList>
    </citation>
    <scope>NUCLEOTIDE SEQUENCE [LARGE SCALE GENOMIC DNA]</scope>
    <source>
        <strain evidence="3">JCM 9933</strain>
    </source>
</reference>
<protein>
    <submittedName>
        <fullName evidence="2">Uncharacterized protein</fullName>
    </submittedName>
</protein>
<keyword evidence="3" id="KW-1185">Reference proteome</keyword>
<comment type="caution">
    <text evidence="2">The sequence shown here is derived from an EMBL/GenBank/DDBJ whole genome shotgun (WGS) entry which is preliminary data.</text>
</comment>
<evidence type="ECO:0000256" key="1">
    <source>
        <dbReference type="SAM" id="MobiDB-lite"/>
    </source>
</evidence>
<evidence type="ECO:0000313" key="3">
    <source>
        <dbReference type="Proteomes" id="UP001501588"/>
    </source>
</evidence>
<dbReference type="Proteomes" id="UP001501588">
    <property type="component" value="Unassembled WGS sequence"/>
</dbReference>
<feature type="region of interest" description="Disordered" evidence="1">
    <location>
        <begin position="41"/>
        <end position="64"/>
    </location>
</feature>
<name>A0ABP3PKF6_9PROT</name>
<sequence>MPSGAIGRLESEEAIGNICLLAEWDHPVTAESPSAVRYVARTPGGPNLRSDAPVTTERGGLQQA</sequence>
<proteinExistence type="predicted"/>
<dbReference type="EMBL" id="BAAAFZ010000007">
    <property type="protein sequence ID" value="GAA0569220.1"/>
    <property type="molecule type" value="Genomic_DNA"/>
</dbReference>